<evidence type="ECO:0000256" key="1">
    <source>
        <dbReference type="SAM" id="MobiDB-lite"/>
    </source>
</evidence>
<name>A0ABP7P6M5_9ACTN</name>
<keyword evidence="3" id="KW-1185">Reference proteome</keyword>
<comment type="caution">
    <text evidence="2">The sequence shown here is derived from an EMBL/GenBank/DDBJ whole genome shotgun (WGS) entry which is preliminary data.</text>
</comment>
<feature type="compositionally biased region" description="Basic and acidic residues" evidence="1">
    <location>
        <begin position="44"/>
        <end position="58"/>
    </location>
</feature>
<dbReference type="EMBL" id="BAABCQ010000014">
    <property type="protein sequence ID" value="GAA3960595.1"/>
    <property type="molecule type" value="Genomic_DNA"/>
</dbReference>
<evidence type="ECO:0000313" key="3">
    <source>
        <dbReference type="Proteomes" id="UP001500034"/>
    </source>
</evidence>
<organism evidence="2 3">
    <name type="scientific">Streptomyces marokkonensis</name>
    <dbReference type="NCBI Taxonomy" id="324855"/>
    <lineage>
        <taxon>Bacteria</taxon>
        <taxon>Bacillati</taxon>
        <taxon>Actinomycetota</taxon>
        <taxon>Actinomycetes</taxon>
        <taxon>Kitasatosporales</taxon>
        <taxon>Streptomycetaceae</taxon>
        <taxon>Streptomyces</taxon>
    </lineage>
</organism>
<feature type="region of interest" description="Disordered" evidence="1">
    <location>
        <begin position="1"/>
        <end position="87"/>
    </location>
</feature>
<gene>
    <name evidence="2" type="ORF">GCM10022384_11520</name>
</gene>
<evidence type="ECO:0000313" key="2">
    <source>
        <dbReference type="EMBL" id="GAA3960595.1"/>
    </source>
</evidence>
<proteinExistence type="predicted"/>
<reference evidence="3" key="1">
    <citation type="journal article" date="2019" name="Int. J. Syst. Evol. Microbiol.">
        <title>The Global Catalogue of Microorganisms (GCM) 10K type strain sequencing project: providing services to taxonomists for standard genome sequencing and annotation.</title>
        <authorList>
            <consortium name="The Broad Institute Genomics Platform"/>
            <consortium name="The Broad Institute Genome Sequencing Center for Infectious Disease"/>
            <person name="Wu L."/>
            <person name="Ma J."/>
        </authorList>
    </citation>
    <scope>NUCLEOTIDE SEQUENCE [LARGE SCALE GENOMIC DNA]</scope>
    <source>
        <strain evidence="3">JCM 17027</strain>
    </source>
</reference>
<protein>
    <submittedName>
        <fullName evidence="2">Uncharacterized protein</fullName>
    </submittedName>
</protein>
<sequence length="87" mass="10202">MPRRGQRDPQPARSQSPQPSQRQRETDRRRFTRQPLHPMYRVFTDNRERGVIRRDHSGNKGISPGGKAPCAWFREHAPTLRTGPMEQ</sequence>
<accession>A0ABP7P6M5</accession>
<dbReference type="Proteomes" id="UP001500034">
    <property type="component" value="Unassembled WGS sequence"/>
</dbReference>
<feature type="compositionally biased region" description="Low complexity" evidence="1">
    <location>
        <begin position="8"/>
        <end position="21"/>
    </location>
</feature>